<name>A0ABD5E0M5_9ACTN</name>
<comment type="caution">
    <text evidence="12">The sequence shown here is derived from an EMBL/GenBank/DDBJ whole genome shotgun (WGS) entry which is preliminary data.</text>
</comment>
<evidence type="ECO:0000259" key="11">
    <source>
        <dbReference type="Pfam" id="PF07730"/>
    </source>
</evidence>
<evidence type="ECO:0000256" key="7">
    <source>
        <dbReference type="ARBA" id="ARBA00022840"/>
    </source>
</evidence>
<evidence type="ECO:0000313" key="13">
    <source>
        <dbReference type="Proteomes" id="UP001183607"/>
    </source>
</evidence>
<keyword evidence="8" id="KW-0902">Two-component regulatory system</keyword>
<dbReference type="GO" id="GO:0000160">
    <property type="term" value="P:phosphorelay signal transduction system"/>
    <property type="evidence" value="ECO:0007669"/>
    <property type="project" value="UniProtKB-KW"/>
</dbReference>
<evidence type="ECO:0000256" key="4">
    <source>
        <dbReference type="ARBA" id="ARBA00022679"/>
    </source>
</evidence>
<organism evidence="12 13">
    <name type="scientific">Streptomyces evansiae</name>
    <dbReference type="NCBI Taxonomy" id="3075535"/>
    <lineage>
        <taxon>Bacteria</taxon>
        <taxon>Bacillati</taxon>
        <taxon>Actinomycetota</taxon>
        <taxon>Actinomycetes</taxon>
        <taxon>Kitasatosporales</taxon>
        <taxon>Streptomycetaceae</taxon>
        <taxon>Streptomyces</taxon>
    </lineage>
</organism>
<dbReference type="InterPro" id="IPR050482">
    <property type="entry name" value="Sensor_HK_TwoCompSys"/>
</dbReference>
<gene>
    <name evidence="12" type="ORF">RM574_05845</name>
</gene>
<keyword evidence="3" id="KW-0597">Phosphoprotein</keyword>
<accession>A0ABD5E0M5</accession>
<feature type="region of interest" description="Disordered" evidence="9">
    <location>
        <begin position="1"/>
        <end position="21"/>
    </location>
</feature>
<dbReference type="RefSeq" id="WP_095683592.1">
    <property type="nucleotide sequence ID" value="NZ_JAVRER010000006.1"/>
</dbReference>
<dbReference type="PANTHER" id="PTHR24421">
    <property type="entry name" value="NITRATE/NITRITE SENSOR PROTEIN NARX-RELATED"/>
    <property type="match status" value="1"/>
</dbReference>
<evidence type="ECO:0000313" key="12">
    <source>
        <dbReference type="EMBL" id="MDT0415009.1"/>
    </source>
</evidence>
<evidence type="ECO:0000256" key="3">
    <source>
        <dbReference type="ARBA" id="ARBA00022553"/>
    </source>
</evidence>
<keyword evidence="6 12" id="KW-0418">Kinase</keyword>
<dbReference type="InterPro" id="IPR036890">
    <property type="entry name" value="HATPase_C_sf"/>
</dbReference>
<feature type="transmembrane region" description="Helical" evidence="10">
    <location>
        <begin position="157"/>
        <end position="185"/>
    </location>
</feature>
<evidence type="ECO:0000256" key="2">
    <source>
        <dbReference type="ARBA" id="ARBA00012438"/>
    </source>
</evidence>
<dbReference type="GO" id="GO:0004673">
    <property type="term" value="F:protein histidine kinase activity"/>
    <property type="evidence" value="ECO:0007669"/>
    <property type="project" value="UniProtKB-EC"/>
</dbReference>
<proteinExistence type="predicted"/>
<dbReference type="AlphaFoldDB" id="A0ABD5E0M5"/>
<evidence type="ECO:0000256" key="8">
    <source>
        <dbReference type="ARBA" id="ARBA00023012"/>
    </source>
</evidence>
<sequence length="406" mass="42487">MNATAVLAPPRRPAHPARTPAAAARPLARSVTYTRLLHLVIVNAVPAVLIFVTGGFPSAMVATALCLLAAGLVPAMRTVEGVQARLLFVRGEGAGHVGERASAGWGDRLRLVVWLEVRLVLGLGVSMLCVWLPTLTEVSWGGGVPSALRFLPPARDWWAWLSPLPLLALYGVVVGAGALMARLAVPLLGPSRAERVAALEARTEELLERTRLARELHDSIGHALTVAVLQAGAARAAGDAAFTERALGAIEETGRAALEDLERVLGVLREPESAARGRPGLDQSERLFASARGAGAEVAVRVEGALDAVPGPVSREAYRMTQEALTNVLRHAGPVRVDVLFRVEEGVLTLDFGNPLPADAPPFPGGGTGIHGLRERAGVLGGTATAGAEGGAWHVRVRLPLGEAAR</sequence>
<keyword evidence="4" id="KW-0808">Transferase</keyword>
<keyword evidence="7" id="KW-0067">ATP-binding</keyword>
<evidence type="ECO:0000256" key="9">
    <source>
        <dbReference type="SAM" id="MobiDB-lite"/>
    </source>
</evidence>
<dbReference type="Proteomes" id="UP001183607">
    <property type="component" value="Unassembled WGS sequence"/>
</dbReference>
<dbReference type="GO" id="GO:0005524">
    <property type="term" value="F:ATP binding"/>
    <property type="evidence" value="ECO:0007669"/>
    <property type="project" value="UniProtKB-KW"/>
</dbReference>
<evidence type="ECO:0000256" key="10">
    <source>
        <dbReference type="SAM" id="Phobius"/>
    </source>
</evidence>
<comment type="catalytic activity">
    <reaction evidence="1">
        <text>ATP + protein L-histidine = ADP + protein N-phospho-L-histidine.</text>
        <dbReference type="EC" id="2.7.13.3"/>
    </reaction>
</comment>
<dbReference type="PANTHER" id="PTHR24421:SF10">
    <property type="entry name" value="NITRATE_NITRITE SENSOR PROTEIN NARQ"/>
    <property type="match status" value="1"/>
</dbReference>
<evidence type="ECO:0000256" key="5">
    <source>
        <dbReference type="ARBA" id="ARBA00022741"/>
    </source>
</evidence>
<keyword evidence="10" id="KW-0472">Membrane</keyword>
<reference evidence="13" key="1">
    <citation type="submission" date="2023-07" db="EMBL/GenBank/DDBJ databases">
        <title>30 novel species of actinomycetes from the DSMZ collection.</title>
        <authorList>
            <person name="Nouioui I."/>
        </authorList>
    </citation>
    <scope>NUCLEOTIDE SEQUENCE [LARGE SCALE GENOMIC DNA]</scope>
    <source>
        <strain evidence="13">DSM 41982</strain>
    </source>
</reference>
<keyword evidence="5" id="KW-0547">Nucleotide-binding</keyword>
<keyword evidence="10" id="KW-0812">Transmembrane</keyword>
<keyword evidence="10" id="KW-1133">Transmembrane helix</keyword>
<dbReference type="CDD" id="cd16917">
    <property type="entry name" value="HATPase_UhpB-NarQ-NarX-like"/>
    <property type="match status" value="1"/>
</dbReference>
<protein>
    <recommendedName>
        <fullName evidence="2">histidine kinase</fullName>
        <ecNumber evidence="2">2.7.13.3</ecNumber>
    </recommendedName>
</protein>
<evidence type="ECO:0000256" key="1">
    <source>
        <dbReference type="ARBA" id="ARBA00000085"/>
    </source>
</evidence>
<dbReference type="Gene3D" id="3.30.565.10">
    <property type="entry name" value="Histidine kinase-like ATPase, C-terminal domain"/>
    <property type="match status" value="1"/>
</dbReference>
<feature type="domain" description="Signal transduction histidine kinase subgroup 3 dimerisation and phosphoacceptor" evidence="11">
    <location>
        <begin position="208"/>
        <end position="272"/>
    </location>
</feature>
<dbReference type="InterPro" id="IPR011712">
    <property type="entry name" value="Sig_transdc_His_kin_sub3_dim/P"/>
</dbReference>
<dbReference type="EMBL" id="JAVRER010000006">
    <property type="protein sequence ID" value="MDT0415009.1"/>
    <property type="molecule type" value="Genomic_DNA"/>
</dbReference>
<dbReference type="EC" id="2.7.13.3" evidence="2"/>
<evidence type="ECO:0000256" key="6">
    <source>
        <dbReference type="ARBA" id="ARBA00022777"/>
    </source>
</evidence>
<dbReference type="Pfam" id="PF07730">
    <property type="entry name" value="HisKA_3"/>
    <property type="match status" value="1"/>
</dbReference>
<dbReference type="Gene3D" id="1.20.5.1930">
    <property type="match status" value="1"/>
</dbReference>